<dbReference type="Pfam" id="PF07876">
    <property type="entry name" value="Dabb"/>
    <property type="match status" value="1"/>
</dbReference>
<dbReference type="SUPFAM" id="SSF54909">
    <property type="entry name" value="Dimeric alpha+beta barrel"/>
    <property type="match status" value="1"/>
</dbReference>
<comment type="caution">
    <text evidence="2">The sequence shown here is derived from an EMBL/GenBank/DDBJ whole genome shotgun (WGS) entry which is preliminary data.</text>
</comment>
<dbReference type="AlphaFoldDB" id="A0A3S3TEV6"/>
<organism evidence="2 3">
    <name type="scientific">Mucilaginibacter limnophilus</name>
    <dbReference type="NCBI Taxonomy" id="1932778"/>
    <lineage>
        <taxon>Bacteria</taxon>
        <taxon>Pseudomonadati</taxon>
        <taxon>Bacteroidota</taxon>
        <taxon>Sphingobacteriia</taxon>
        <taxon>Sphingobacteriales</taxon>
        <taxon>Sphingobacteriaceae</taxon>
        <taxon>Mucilaginibacter</taxon>
    </lineage>
</organism>
<protein>
    <submittedName>
        <fullName evidence="2">Dabb family protein</fullName>
    </submittedName>
</protein>
<evidence type="ECO:0000259" key="1">
    <source>
        <dbReference type="PROSITE" id="PS51502"/>
    </source>
</evidence>
<proteinExistence type="predicted"/>
<gene>
    <name evidence="2" type="ORF">EOD41_17575</name>
</gene>
<evidence type="ECO:0000313" key="2">
    <source>
        <dbReference type="EMBL" id="RVT98182.1"/>
    </source>
</evidence>
<evidence type="ECO:0000313" key="3">
    <source>
        <dbReference type="Proteomes" id="UP000282759"/>
    </source>
</evidence>
<dbReference type="SMART" id="SM00886">
    <property type="entry name" value="Dabb"/>
    <property type="match status" value="1"/>
</dbReference>
<dbReference type="InterPro" id="IPR013097">
    <property type="entry name" value="Dabb"/>
</dbReference>
<dbReference type="EMBL" id="SACK01000009">
    <property type="protein sequence ID" value="RVT98182.1"/>
    <property type="molecule type" value="Genomic_DNA"/>
</dbReference>
<dbReference type="Gene3D" id="3.30.70.100">
    <property type="match status" value="1"/>
</dbReference>
<dbReference type="Proteomes" id="UP000282759">
    <property type="component" value="Unassembled WGS sequence"/>
</dbReference>
<sequence length="118" mass="13467">MQLIYIICIITYNFAMLLKNTLSHHVLFWLKNRGDLDLFIDGLHTLADIPSIRHYHVGKPAQTFDDVVDRTYDAGLLVLCDDVEALNAYHAHPIHDAFVEKYARPLVEKVVVHDAVNA</sequence>
<reference evidence="2 3" key="1">
    <citation type="submission" date="2019-01" db="EMBL/GenBank/DDBJ databases">
        <authorList>
            <person name="Chen W.-M."/>
        </authorList>
    </citation>
    <scope>NUCLEOTIDE SEQUENCE [LARGE SCALE GENOMIC DNA]</scope>
    <source>
        <strain evidence="2 3">YBJ-36</strain>
    </source>
</reference>
<feature type="domain" description="Stress-response A/B barrel" evidence="1">
    <location>
        <begin position="22"/>
        <end position="115"/>
    </location>
</feature>
<dbReference type="InterPro" id="IPR011008">
    <property type="entry name" value="Dimeric_a/b-barrel"/>
</dbReference>
<accession>A0A3S3TEV6</accession>
<dbReference type="OrthoDB" id="7189263at2"/>
<name>A0A3S3TEV6_9SPHI</name>
<keyword evidence="3" id="KW-1185">Reference proteome</keyword>
<dbReference type="PROSITE" id="PS51502">
    <property type="entry name" value="S_R_A_B_BARREL"/>
    <property type="match status" value="1"/>
</dbReference>